<name>A0A0M9ELY7_FUSLA</name>
<organism evidence="4 5">
    <name type="scientific">Fusarium langsethiae</name>
    <dbReference type="NCBI Taxonomy" id="179993"/>
    <lineage>
        <taxon>Eukaryota</taxon>
        <taxon>Fungi</taxon>
        <taxon>Dikarya</taxon>
        <taxon>Ascomycota</taxon>
        <taxon>Pezizomycotina</taxon>
        <taxon>Sordariomycetes</taxon>
        <taxon>Hypocreomycetidae</taxon>
        <taxon>Hypocreales</taxon>
        <taxon>Nectriaceae</taxon>
        <taxon>Fusarium</taxon>
    </lineage>
</organism>
<dbReference type="AlphaFoldDB" id="A0A0M9ELY7"/>
<reference evidence="4 5" key="1">
    <citation type="submission" date="2015-04" db="EMBL/GenBank/DDBJ databases">
        <title>The draft genome sequence of Fusarium langsethiae, a T-2/HT-2 mycotoxin producer.</title>
        <authorList>
            <person name="Lysoe E."/>
            <person name="Divon H.H."/>
            <person name="Terzi V."/>
            <person name="Orru L."/>
            <person name="Lamontanara A."/>
            <person name="Kolseth A.-K."/>
            <person name="Frandsen R.J."/>
            <person name="Nielsen K."/>
            <person name="Thrane U."/>
        </authorList>
    </citation>
    <scope>NUCLEOTIDE SEQUENCE [LARGE SCALE GENOMIC DNA]</scope>
    <source>
        <strain evidence="4 5">Fl201059</strain>
    </source>
</reference>
<evidence type="ECO:0000313" key="5">
    <source>
        <dbReference type="Proteomes" id="UP000037904"/>
    </source>
</evidence>
<comment type="subunit">
    <text evidence="1">Component of the NuA4 histone acetyltransferase complex.</text>
</comment>
<gene>
    <name evidence="4" type="ORF">FLAG1_11513</name>
</gene>
<feature type="region of interest" description="Disordered" evidence="2">
    <location>
        <begin position="157"/>
        <end position="198"/>
    </location>
</feature>
<evidence type="ECO:0000256" key="1">
    <source>
        <dbReference type="ARBA" id="ARBA00011353"/>
    </source>
</evidence>
<dbReference type="PROSITE" id="PS50013">
    <property type="entry name" value="CHROMO_2"/>
    <property type="match status" value="1"/>
</dbReference>
<keyword evidence="5" id="KW-1185">Reference proteome</keyword>
<dbReference type="Gene3D" id="2.40.50.40">
    <property type="match status" value="1"/>
</dbReference>
<dbReference type="OrthoDB" id="433924at2759"/>
<dbReference type="InterPro" id="IPR000953">
    <property type="entry name" value="Chromo/chromo_shadow_dom"/>
</dbReference>
<evidence type="ECO:0000256" key="2">
    <source>
        <dbReference type="SAM" id="MobiDB-lite"/>
    </source>
</evidence>
<feature type="compositionally biased region" description="Basic residues" evidence="2">
    <location>
        <begin position="163"/>
        <end position="173"/>
    </location>
</feature>
<comment type="caution">
    <text evidence="4">The sequence shown here is derived from an EMBL/GenBank/DDBJ whole genome shotgun (WGS) entry which is preliminary data.</text>
</comment>
<dbReference type="GO" id="GO:0006338">
    <property type="term" value="P:chromatin remodeling"/>
    <property type="evidence" value="ECO:0007669"/>
    <property type="project" value="UniProtKB-ARBA"/>
</dbReference>
<accession>A0A0M9ELY7</accession>
<evidence type="ECO:0000313" key="4">
    <source>
        <dbReference type="EMBL" id="KPA35768.1"/>
    </source>
</evidence>
<sequence>MFVSRPIHKPVDHQQAAQMHSGEANTYFDFQEDTVHSLVGHWVDRVYSSVQFQVKFTDGSIGWRPESVIHDKAPELVIEYWERNGDRERATGLTKYHVLKILGVCNSGPGRQREKRYLVQWVGYTDSKEDTTIERESKLRKIDRLRLQKFKASNSQNVGKVFRQSRRPYKRPKERGWARINEESPSPGQRIKGHPTEFNTKSNVVYL</sequence>
<evidence type="ECO:0000259" key="3">
    <source>
        <dbReference type="PROSITE" id="PS50013"/>
    </source>
</evidence>
<dbReference type="Proteomes" id="UP000037904">
    <property type="component" value="Unassembled WGS sequence"/>
</dbReference>
<proteinExistence type="predicted"/>
<dbReference type="EMBL" id="JXCE01000909">
    <property type="protein sequence ID" value="KPA35768.1"/>
    <property type="molecule type" value="Genomic_DNA"/>
</dbReference>
<dbReference type="InterPro" id="IPR016197">
    <property type="entry name" value="Chromo-like_dom_sf"/>
</dbReference>
<protein>
    <recommendedName>
        <fullName evidence="3">Chromo domain-containing protein</fullName>
    </recommendedName>
</protein>
<dbReference type="SUPFAM" id="SSF54160">
    <property type="entry name" value="Chromo domain-like"/>
    <property type="match status" value="1"/>
</dbReference>
<feature type="domain" description="Chromo" evidence="3">
    <location>
        <begin position="96"/>
        <end position="174"/>
    </location>
</feature>